<protein>
    <submittedName>
        <fullName evidence="2">Hemerythrin domain-containing protein</fullName>
    </submittedName>
</protein>
<dbReference type="RefSeq" id="WP_327097994.1">
    <property type="nucleotide sequence ID" value="NZ_CP109149.1"/>
</dbReference>
<sequence>MSRRAAESPGCDTHDMVLVHRVFRREFRLLADIVEATSPMDAEQVVRVSAHAREMLAALHHHHSNEDELVWPKLRWAELDSTLVDLMQTQHEEVDALMRRVDSELSEWEHQGGAETADLLVEGLRRLHEALTEHLRLEEDSVLPMVAETLTESEWAELGKRGLASFSKGRALVFLGHIAEEADEREWSEFAGHIPAPVRLLYRVFGRRGYARETALLRRDLRSVGNVVK</sequence>
<dbReference type="PANTHER" id="PTHR39966">
    <property type="entry name" value="BLL2471 PROTEIN-RELATED"/>
    <property type="match status" value="1"/>
</dbReference>
<dbReference type="PANTHER" id="PTHR39966:SF1">
    <property type="entry name" value="HEMERYTHRIN-LIKE DOMAIN-CONTAINING PROTEIN"/>
    <property type="match status" value="1"/>
</dbReference>
<dbReference type="Pfam" id="PF01814">
    <property type="entry name" value="Hemerythrin"/>
    <property type="match status" value="1"/>
</dbReference>
<dbReference type="EMBL" id="CP109441">
    <property type="protein sequence ID" value="WUV44589.1"/>
    <property type="molecule type" value="Genomic_DNA"/>
</dbReference>
<evidence type="ECO:0000313" key="3">
    <source>
        <dbReference type="Proteomes" id="UP001432062"/>
    </source>
</evidence>
<feature type="domain" description="Hemerythrin-like" evidence="1">
    <location>
        <begin position="13"/>
        <end position="146"/>
    </location>
</feature>
<name>A0ABZ1YMY0_9NOCA</name>
<dbReference type="InterPro" id="IPR012312">
    <property type="entry name" value="Hemerythrin-like"/>
</dbReference>
<evidence type="ECO:0000313" key="2">
    <source>
        <dbReference type="EMBL" id="WUV44589.1"/>
    </source>
</evidence>
<reference evidence="2" key="1">
    <citation type="submission" date="2022-10" db="EMBL/GenBank/DDBJ databases">
        <title>The complete genomes of actinobacterial strains from the NBC collection.</title>
        <authorList>
            <person name="Joergensen T.S."/>
            <person name="Alvarez Arevalo M."/>
            <person name="Sterndorff E.B."/>
            <person name="Faurdal D."/>
            <person name="Vuksanovic O."/>
            <person name="Mourched A.-S."/>
            <person name="Charusanti P."/>
            <person name="Shaw S."/>
            <person name="Blin K."/>
            <person name="Weber T."/>
        </authorList>
    </citation>
    <scope>NUCLEOTIDE SEQUENCE</scope>
    <source>
        <strain evidence="2">NBC_01482</strain>
    </source>
</reference>
<evidence type="ECO:0000259" key="1">
    <source>
        <dbReference type="Pfam" id="PF01814"/>
    </source>
</evidence>
<accession>A0ABZ1YMY0</accession>
<gene>
    <name evidence="2" type="ORF">OG563_36295</name>
</gene>
<keyword evidence="3" id="KW-1185">Reference proteome</keyword>
<dbReference type="Proteomes" id="UP001432062">
    <property type="component" value="Chromosome"/>
</dbReference>
<proteinExistence type="predicted"/>
<dbReference type="CDD" id="cd12108">
    <property type="entry name" value="Hr-like"/>
    <property type="match status" value="1"/>
</dbReference>
<organism evidence="2 3">
    <name type="scientific">Nocardia vinacea</name>
    <dbReference type="NCBI Taxonomy" id="96468"/>
    <lineage>
        <taxon>Bacteria</taxon>
        <taxon>Bacillati</taxon>
        <taxon>Actinomycetota</taxon>
        <taxon>Actinomycetes</taxon>
        <taxon>Mycobacteriales</taxon>
        <taxon>Nocardiaceae</taxon>
        <taxon>Nocardia</taxon>
    </lineage>
</organism>
<dbReference type="Gene3D" id="1.20.120.520">
    <property type="entry name" value="nmb1532 protein domain like"/>
    <property type="match status" value="1"/>
</dbReference>